<dbReference type="EMBL" id="BPVZ01000022">
    <property type="protein sequence ID" value="GKV04792.1"/>
    <property type="molecule type" value="Genomic_DNA"/>
</dbReference>
<evidence type="ECO:0000256" key="5">
    <source>
        <dbReference type="RuleBase" id="RU362057"/>
    </source>
</evidence>
<dbReference type="PANTHER" id="PTHR48046:SF4">
    <property type="entry name" value="GLYCOSYLTRANSFERASE"/>
    <property type="match status" value="1"/>
</dbReference>
<dbReference type="Proteomes" id="UP001054252">
    <property type="component" value="Unassembled WGS sequence"/>
</dbReference>
<reference evidence="6 7" key="1">
    <citation type="journal article" date="2021" name="Commun. Biol.">
        <title>The genome of Shorea leprosula (Dipterocarpaceae) highlights the ecological relevance of drought in aseasonal tropical rainforests.</title>
        <authorList>
            <person name="Ng K.K.S."/>
            <person name="Kobayashi M.J."/>
            <person name="Fawcett J.A."/>
            <person name="Hatakeyama M."/>
            <person name="Paape T."/>
            <person name="Ng C.H."/>
            <person name="Ang C.C."/>
            <person name="Tnah L.H."/>
            <person name="Lee C.T."/>
            <person name="Nishiyama T."/>
            <person name="Sese J."/>
            <person name="O'Brien M.J."/>
            <person name="Copetti D."/>
            <person name="Mohd Noor M.I."/>
            <person name="Ong R.C."/>
            <person name="Putra M."/>
            <person name="Sireger I.Z."/>
            <person name="Indrioko S."/>
            <person name="Kosugi Y."/>
            <person name="Izuno A."/>
            <person name="Isagi Y."/>
            <person name="Lee S.L."/>
            <person name="Shimizu K.K."/>
        </authorList>
    </citation>
    <scope>NUCLEOTIDE SEQUENCE [LARGE SCALE GENOMIC DNA]</scope>
    <source>
        <strain evidence="6">214</strain>
    </source>
</reference>
<evidence type="ECO:0000256" key="1">
    <source>
        <dbReference type="ARBA" id="ARBA00009995"/>
    </source>
</evidence>
<dbReference type="CDD" id="cd03784">
    <property type="entry name" value="GT1_Gtf-like"/>
    <property type="match status" value="1"/>
</dbReference>
<dbReference type="FunFam" id="3.40.50.2000:FF:000051">
    <property type="entry name" value="Glycosyltransferase"/>
    <property type="match status" value="1"/>
</dbReference>
<evidence type="ECO:0000256" key="4">
    <source>
        <dbReference type="RuleBase" id="RU003718"/>
    </source>
</evidence>
<dbReference type="InterPro" id="IPR002213">
    <property type="entry name" value="UDP_glucos_trans"/>
</dbReference>
<dbReference type="GO" id="GO:0008194">
    <property type="term" value="F:UDP-glycosyltransferase activity"/>
    <property type="evidence" value="ECO:0007669"/>
    <property type="project" value="InterPro"/>
</dbReference>
<keyword evidence="3 4" id="KW-0808">Transferase</keyword>
<name>A0AAV5ISD6_9ROSI</name>
<dbReference type="AlphaFoldDB" id="A0AAV5ISD6"/>
<evidence type="ECO:0000313" key="6">
    <source>
        <dbReference type="EMBL" id="GKV04792.1"/>
    </source>
</evidence>
<evidence type="ECO:0000256" key="3">
    <source>
        <dbReference type="ARBA" id="ARBA00022679"/>
    </source>
</evidence>
<dbReference type="PANTHER" id="PTHR48046">
    <property type="entry name" value="UDP-GLYCOSYLTRANSFERASE 72E1"/>
    <property type="match status" value="1"/>
</dbReference>
<proteinExistence type="inferred from homology"/>
<evidence type="ECO:0000313" key="7">
    <source>
        <dbReference type="Proteomes" id="UP001054252"/>
    </source>
</evidence>
<keyword evidence="2 4" id="KW-0328">Glycosyltransferase</keyword>
<keyword evidence="7" id="KW-1185">Reference proteome</keyword>
<comment type="similarity">
    <text evidence="1 4">Belongs to the UDP-glycosyltransferase family.</text>
</comment>
<dbReference type="Pfam" id="PF00201">
    <property type="entry name" value="UDPGT"/>
    <property type="match status" value="1"/>
</dbReference>
<sequence length="473" mass="52495">MKPHVAVLPSLGLGHLIPLFEFSKRLVLHHGLQVSFLIITTTTDDPSSSAANAQLLQPSNLPSDLHLVHLPSVDVDKVTNSEMQILTRICTITEESLRSLKSVLMDIGSPKALIVDLLSTQAFDVCRELSIPAYSFVTTPVSFFAFSLYFVELDRTVEGDLADLPEPIQVPGCSPVRIEDLLDQARIRNSDEYKWFLFHVSRWRLADGIFFNSWEDLETIPLKAIRENPFFKSVTPPVYTVGPVTKQEEQDESAAEYMSWLDEQPPNSVLFVALGSGGTLSGEQMIEFAWGLELSRQRFIWVVRKPTEVSSSGTFFNVGNDTNSPEEYLPEGFLEKTQGVGVVVPSWTSQVAVLRHPSTGGFISHCGWNSTLESIAHGVPMIAWPLYAEQKMNATVLAEDTGVAVKPEVKAGQMVVGRVEIARVVRMVMEGDEGDEIRRRVRELKETATKALGVSGSSYESVCRVVEEWKPLS</sequence>
<dbReference type="EC" id="2.4.1.-" evidence="5"/>
<dbReference type="Gene3D" id="3.40.50.2000">
    <property type="entry name" value="Glycogen Phosphorylase B"/>
    <property type="match status" value="2"/>
</dbReference>
<dbReference type="SUPFAM" id="SSF53756">
    <property type="entry name" value="UDP-Glycosyltransferase/glycogen phosphorylase"/>
    <property type="match status" value="1"/>
</dbReference>
<gene>
    <name evidence="6" type="ORF">SLEP1_g16900</name>
</gene>
<dbReference type="PROSITE" id="PS00375">
    <property type="entry name" value="UDPGT"/>
    <property type="match status" value="1"/>
</dbReference>
<evidence type="ECO:0000256" key="2">
    <source>
        <dbReference type="ARBA" id="ARBA00022676"/>
    </source>
</evidence>
<organism evidence="6 7">
    <name type="scientific">Rubroshorea leprosula</name>
    <dbReference type="NCBI Taxonomy" id="152421"/>
    <lineage>
        <taxon>Eukaryota</taxon>
        <taxon>Viridiplantae</taxon>
        <taxon>Streptophyta</taxon>
        <taxon>Embryophyta</taxon>
        <taxon>Tracheophyta</taxon>
        <taxon>Spermatophyta</taxon>
        <taxon>Magnoliopsida</taxon>
        <taxon>eudicotyledons</taxon>
        <taxon>Gunneridae</taxon>
        <taxon>Pentapetalae</taxon>
        <taxon>rosids</taxon>
        <taxon>malvids</taxon>
        <taxon>Malvales</taxon>
        <taxon>Dipterocarpaceae</taxon>
        <taxon>Rubroshorea</taxon>
    </lineage>
</organism>
<protein>
    <recommendedName>
        <fullName evidence="5">Glycosyltransferase</fullName>
        <ecNumber evidence="5">2.4.1.-</ecNumber>
    </recommendedName>
</protein>
<comment type="caution">
    <text evidence="6">The sequence shown here is derived from an EMBL/GenBank/DDBJ whole genome shotgun (WGS) entry which is preliminary data.</text>
</comment>
<dbReference type="InterPro" id="IPR035595">
    <property type="entry name" value="UDP_glycos_trans_CS"/>
</dbReference>
<accession>A0AAV5ISD6</accession>